<dbReference type="OrthoDB" id="3259324at2"/>
<dbReference type="EMBL" id="CP017298">
    <property type="protein sequence ID" value="AOS46969.1"/>
    <property type="molecule type" value="Genomic_DNA"/>
</dbReference>
<dbReference type="Proteomes" id="UP000095214">
    <property type="component" value="Chromosome"/>
</dbReference>
<sequence>MTQNPARFEAYPTDRFVEIVETWVNHPWPITTEEAKEIYESIGYRPYIPDPSLFASDLSKDGEPDSYYTQSDGCINTVNITVTRQGEKGTERHNADKIEKIYKQYCNAIDTLVSKRLILRHQQDSATEWFIDNNVNIRVGNPGHRVTFSVSSPAMTQLRREEQEMGLTSYDEILEDD</sequence>
<proteinExistence type="predicted"/>
<keyword evidence="2" id="KW-1185">Reference proteome</keyword>
<dbReference type="Pfam" id="PF19818">
    <property type="entry name" value="DUF6301"/>
    <property type="match status" value="1"/>
</dbReference>
<organism evidence="1 2">
    <name type="scientific">Pauljensenia hongkongensis</name>
    <dbReference type="NCBI Taxonomy" id="178339"/>
    <lineage>
        <taxon>Bacteria</taxon>
        <taxon>Bacillati</taxon>
        <taxon>Actinomycetota</taxon>
        <taxon>Actinomycetes</taxon>
        <taxon>Actinomycetales</taxon>
        <taxon>Actinomycetaceae</taxon>
        <taxon>Pauljensenia</taxon>
    </lineage>
</organism>
<evidence type="ECO:0000313" key="2">
    <source>
        <dbReference type="Proteomes" id="UP000095214"/>
    </source>
</evidence>
<gene>
    <name evidence="1" type="ORF">BH719_03090</name>
</gene>
<evidence type="ECO:0000313" key="1">
    <source>
        <dbReference type="EMBL" id="AOS46969.1"/>
    </source>
</evidence>
<dbReference type="RefSeq" id="WP_009743279.1">
    <property type="nucleotide sequence ID" value="NZ_CP017298.1"/>
</dbReference>
<reference evidence="1 2" key="1">
    <citation type="submission" date="2016-09" db="EMBL/GenBank/DDBJ databases">
        <title>Complete genome sequence of Actinomyces hongkongensis HKU8.</title>
        <authorList>
            <person name="Gao Y.-X."/>
            <person name="Zhou Y.-Y."/>
            <person name="Xie Y."/>
            <person name="Wang M."/>
            <person name="Wang S.-J."/>
            <person name="Shen S.-G."/>
        </authorList>
    </citation>
    <scope>NUCLEOTIDE SEQUENCE [LARGE SCALE GENOMIC DNA]</scope>
    <source>
        <strain evidence="1 2">HKU8</strain>
    </source>
</reference>
<accession>A0A1D8B1F0</accession>
<protein>
    <submittedName>
        <fullName evidence="1">Uncharacterized protein</fullName>
    </submittedName>
</protein>
<dbReference type="STRING" id="178339.BH719_03090"/>
<dbReference type="AlphaFoldDB" id="A0A1D8B1F0"/>
<dbReference type="InterPro" id="IPR046268">
    <property type="entry name" value="DUF6301"/>
</dbReference>
<name>A0A1D8B1F0_9ACTO</name>
<dbReference type="KEGG" id="phon:BH719_03090"/>